<evidence type="ECO:0000256" key="9">
    <source>
        <dbReference type="ARBA" id="ARBA00022723"/>
    </source>
</evidence>
<evidence type="ECO:0000256" key="8">
    <source>
        <dbReference type="ARBA" id="ARBA00022691"/>
    </source>
</evidence>
<dbReference type="PROSITE" id="PS51918">
    <property type="entry name" value="RADICAL_SAM"/>
    <property type="match status" value="1"/>
</dbReference>
<evidence type="ECO:0000256" key="6">
    <source>
        <dbReference type="ARBA" id="ARBA00022485"/>
    </source>
</evidence>
<dbReference type="Pfam" id="PF04055">
    <property type="entry name" value="Radical_SAM"/>
    <property type="match status" value="1"/>
</dbReference>
<accession>A0A1H8JZ76</accession>
<dbReference type="GO" id="GO:0051539">
    <property type="term" value="F:4 iron, 4 sulfur cluster binding"/>
    <property type="evidence" value="ECO:0007669"/>
    <property type="project" value="UniProtKB-UniRule"/>
</dbReference>
<dbReference type="PANTHER" id="PTHR30352:SF5">
    <property type="entry name" value="PYRUVATE FORMATE-LYASE 1-ACTIVATING ENZYME"/>
    <property type="match status" value="1"/>
</dbReference>
<dbReference type="GO" id="GO:0046872">
    <property type="term" value="F:metal ion binding"/>
    <property type="evidence" value="ECO:0007669"/>
    <property type="project" value="UniProtKB-UniRule"/>
</dbReference>
<dbReference type="InterPro" id="IPR058240">
    <property type="entry name" value="rSAM_sf"/>
</dbReference>
<dbReference type="GO" id="GO:0043365">
    <property type="term" value="F:[formate-C-acetyltransferase]-activating enzyme activity"/>
    <property type="evidence" value="ECO:0007669"/>
    <property type="project" value="UniProtKB-UniRule"/>
</dbReference>
<evidence type="ECO:0000256" key="3">
    <source>
        <dbReference type="ARBA" id="ARBA00009777"/>
    </source>
</evidence>
<evidence type="ECO:0000256" key="13">
    <source>
        <dbReference type="ARBA" id="ARBA00047533"/>
    </source>
</evidence>
<evidence type="ECO:0000259" key="15">
    <source>
        <dbReference type="PROSITE" id="PS51918"/>
    </source>
</evidence>
<name>A0A1H8JZ76_9BACI</name>
<evidence type="ECO:0000256" key="12">
    <source>
        <dbReference type="ARBA" id="ARBA00023014"/>
    </source>
</evidence>
<dbReference type="GO" id="GO:0016829">
    <property type="term" value="F:lyase activity"/>
    <property type="evidence" value="ECO:0007669"/>
    <property type="project" value="UniProtKB-KW"/>
</dbReference>
<comment type="subcellular location">
    <subcellularLocation>
        <location evidence="2 14">Cytoplasm</location>
    </subcellularLocation>
</comment>
<dbReference type="NCBIfam" id="TIGR02493">
    <property type="entry name" value="PFLA"/>
    <property type="match status" value="1"/>
</dbReference>
<reference evidence="16 17" key="1">
    <citation type="submission" date="2016-10" db="EMBL/GenBank/DDBJ databases">
        <authorList>
            <person name="de Groot N.N."/>
        </authorList>
    </citation>
    <scope>NUCLEOTIDE SEQUENCE [LARGE SCALE GENOMIC DNA]</scope>
    <source>
        <strain evidence="16 17">CGMCC 1.10434</strain>
    </source>
</reference>
<keyword evidence="16" id="KW-0670">Pyruvate</keyword>
<dbReference type="GO" id="GO:0005737">
    <property type="term" value="C:cytoplasm"/>
    <property type="evidence" value="ECO:0007669"/>
    <property type="project" value="UniProtKB-SubCell"/>
</dbReference>
<dbReference type="Gene3D" id="3.20.20.70">
    <property type="entry name" value="Aldolase class I"/>
    <property type="match status" value="1"/>
</dbReference>
<comment type="similarity">
    <text evidence="3 14">Belongs to the organic radical-activating enzymes family.</text>
</comment>
<keyword evidence="17" id="KW-1185">Reference proteome</keyword>
<keyword evidence="8 14" id="KW-0949">S-adenosyl-L-methionine</keyword>
<dbReference type="InterPro" id="IPR034457">
    <property type="entry name" value="Organic_radical-activating"/>
</dbReference>
<evidence type="ECO:0000256" key="14">
    <source>
        <dbReference type="RuleBase" id="RU362053"/>
    </source>
</evidence>
<dbReference type="PIRSF" id="PIRSF000371">
    <property type="entry name" value="PFL_act_enz"/>
    <property type="match status" value="1"/>
</dbReference>
<dbReference type="Proteomes" id="UP000199300">
    <property type="component" value="Unassembled WGS sequence"/>
</dbReference>
<dbReference type="PANTHER" id="PTHR30352">
    <property type="entry name" value="PYRUVATE FORMATE-LYASE-ACTIVATING ENZYME"/>
    <property type="match status" value="1"/>
</dbReference>
<dbReference type="InterPro" id="IPR013785">
    <property type="entry name" value="Aldolase_TIM"/>
</dbReference>
<keyword evidence="7 14" id="KW-0963">Cytoplasm</keyword>
<keyword evidence="9 14" id="KW-0479">Metal-binding</keyword>
<dbReference type="InterPro" id="IPR007197">
    <property type="entry name" value="rSAM"/>
</dbReference>
<comment type="catalytic activity">
    <reaction evidence="13 14">
        <text>glycyl-[formate C-acetyltransferase] + reduced [flavodoxin] + S-adenosyl-L-methionine = glycin-2-yl radical-[formate C-acetyltransferase] + semiquinone [flavodoxin] + 5'-deoxyadenosine + L-methionine + H(+)</text>
        <dbReference type="Rhea" id="RHEA:19225"/>
        <dbReference type="Rhea" id="RHEA-COMP:10622"/>
        <dbReference type="Rhea" id="RHEA-COMP:12190"/>
        <dbReference type="Rhea" id="RHEA-COMP:12191"/>
        <dbReference type="Rhea" id="RHEA-COMP:14480"/>
        <dbReference type="ChEBI" id="CHEBI:15378"/>
        <dbReference type="ChEBI" id="CHEBI:17319"/>
        <dbReference type="ChEBI" id="CHEBI:29947"/>
        <dbReference type="ChEBI" id="CHEBI:32722"/>
        <dbReference type="ChEBI" id="CHEBI:57618"/>
        <dbReference type="ChEBI" id="CHEBI:57844"/>
        <dbReference type="ChEBI" id="CHEBI:59789"/>
        <dbReference type="ChEBI" id="CHEBI:140311"/>
        <dbReference type="EC" id="1.97.1.4"/>
    </reaction>
</comment>
<keyword evidence="16" id="KW-0456">Lyase</keyword>
<dbReference type="SFLD" id="SFLDG01118">
    <property type="entry name" value="activating_enzymes__group_2"/>
    <property type="match status" value="1"/>
</dbReference>
<evidence type="ECO:0000256" key="2">
    <source>
        <dbReference type="ARBA" id="ARBA00004496"/>
    </source>
</evidence>
<dbReference type="SFLD" id="SFLDF00278">
    <property type="entry name" value="pyruvate_formate-lyase_activas"/>
    <property type="match status" value="1"/>
</dbReference>
<dbReference type="OrthoDB" id="9782387at2"/>
<proteinExistence type="inferred from homology"/>
<dbReference type="STRING" id="872970.SAMN04488134_102108"/>
<dbReference type="EC" id="1.97.1.4" evidence="4 14"/>
<dbReference type="CDD" id="cd01335">
    <property type="entry name" value="Radical_SAM"/>
    <property type="match status" value="1"/>
</dbReference>
<evidence type="ECO:0000256" key="1">
    <source>
        <dbReference type="ARBA" id="ARBA00003141"/>
    </source>
</evidence>
<evidence type="ECO:0000313" key="16">
    <source>
        <dbReference type="EMBL" id="SEN85727.1"/>
    </source>
</evidence>
<keyword evidence="11 14" id="KW-0408">Iron</keyword>
<dbReference type="InterPro" id="IPR001989">
    <property type="entry name" value="Radical_activat_CS"/>
</dbReference>
<comment type="function">
    <text evidence="1 14">Activation of pyruvate formate-lyase under anaerobic conditions by generation of an organic free radical, using S-adenosylmethionine and reduced flavodoxin as cosubstrates to produce 5'-deoxy-adenosine.</text>
</comment>
<keyword evidence="10 14" id="KW-0560">Oxidoreductase</keyword>
<evidence type="ECO:0000256" key="4">
    <source>
        <dbReference type="ARBA" id="ARBA00012303"/>
    </source>
</evidence>
<dbReference type="AlphaFoldDB" id="A0A1H8JZ76"/>
<dbReference type="RefSeq" id="WP_091495236.1">
    <property type="nucleotide sequence ID" value="NZ_FODJ01000002.1"/>
</dbReference>
<evidence type="ECO:0000256" key="7">
    <source>
        <dbReference type="ARBA" id="ARBA00022490"/>
    </source>
</evidence>
<organism evidence="16 17">
    <name type="scientific">Amphibacillus marinus</name>
    <dbReference type="NCBI Taxonomy" id="872970"/>
    <lineage>
        <taxon>Bacteria</taxon>
        <taxon>Bacillati</taxon>
        <taxon>Bacillota</taxon>
        <taxon>Bacilli</taxon>
        <taxon>Bacillales</taxon>
        <taxon>Bacillaceae</taxon>
        <taxon>Amphibacillus</taxon>
    </lineage>
</organism>
<dbReference type="PROSITE" id="PS01087">
    <property type="entry name" value="RADICAL_ACTIVATING"/>
    <property type="match status" value="1"/>
</dbReference>
<gene>
    <name evidence="16" type="ORF">SAMN04488134_102108</name>
</gene>
<keyword evidence="6 14" id="KW-0004">4Fe-4S</keyword>
<evidence type="ECO:0000313" key="17">
    <source>
        <dbReference type="Proteomes" id="UP000199300"/>
    </source>
</evidence>
<dbReference type="GO" id="GO:0006006">
    <property type="term" value="P:glucose metabolic process"/>
    <property type="evidence" value="ECO:0007669"/>
    <property type="project" value="UniProtKB-KW"/>
</dbReference>
<dbReference type="SFLD" id="SFLDG01066">
    <property type="entry name" value="organic_radical-activating_enz"/>
    <property type="match status" value="1"/>
</dbReference>
<comment type="cofactor">
    <cofactor evidence="14">
        <name>[4Fe-4S] cluster</name>
        <dbReference type="ChEBI" id="CHEBI:49883"/>
    </cofactor>
    <text evidence="14">Binds 1 [4Fe-4S] cluster. The cluster is coordinated with 3 cysteines and an exchangeable S-adenosyl-L-methionine.</text>
</comment>
<dbReference type="SUPFAM" id="SSF102114">
    <property type="entry name" value="Radical SAM enzymes"/>
    <property type="match status" value="1"/>
</dbReference>
<evidence type="ECO:0000256" key="10">
    <source>
        <dbReference type="ARBA" id="ARBA00023002"/>
    </source>
</evidence>
<dbReference type="InterPro" id="IPR034465">
    <property type="entry name" value="Pyruvate_for-lyase_activase"/>
</dbReference>
<dbReference type="EMBL" id="FODJ01000002">
    <property type="protein sequence ID" value="SEN85727.1"/>
    <property type="molecule type" value="Genomic_DNA"/>
</dbReference>
<dbReference type="SFLD" id="SFLDS00029">
    <property type="entry name" value="Radical_SAM"/>
    <property type="match status" value="1"/>
</dbReference>
<dbReference type="InterPro" id="IPR012839">
    <property type="entry name" value="Organic_radical_activase"/>
</dbReference>
<evidence type="ECO:0000256" key="5">
    <source>
        <dbReference type="ARBA" id="ARBA00021356"/>
    </source>
</evidence>
<protein>
    <recommendedName>
        <fullName evidence="5 14">Pyruvate formate-lyase-activating enzyme</fullName>
        <ecNumber evidence="4 14">1.97.1.4</ecNumber>
    </recommendedName>
</protein>
<evidence type="ECO:0000256" key="11">
    <source>
        <dbReference type="ARBA" id="ARBA00023004"/>
    </source>
</evidence>
<dbReference type="InterPro" id="IPR012838">
    <property type="entry name" value="PFL1_activating"/>
</dbReference>
<feature type="domain" description="Radical SAM core" evidence="15">
    <location>
        <begin position="14"/>
        <end position="250"/>
    </location>
</feature>
<keyword evidence="12 14" id="KW-0411">Iron-sulfur</keyword>
<dbReference type="InterPro" id="IPR040074">
    <property type="entry name" value="BssD/PflA/YjjW"/>
</dbReference>
<sequence>MKGRIHSIETLGTVDGPGLRYIIFTQGCLLRCQFCHNPDTWKMTAGKEMTVAEIVEDIKTYQPFFESSNGGVTVSGGEPLIQAEFILELFTELKKLGIHTCIDSSGGCFSRSPRFLNTLDKLMEVTDLILYDLKQIDSEMHKQLTGVSNEHILDMARYLDEKQVPIWVRHVLVPGGSDDDQLLQRLSDFIATLSNVERIDVLPYHKLGVYKWENLGLAYPLENVEPPTEERVKNAEAILNRKITIALSET</sequence>